<evidence type="ECO:0000313" key="2">
    <source>
        <dbReference type="EMBL" id="SOX51609.1"/>
    </source>
</evidence>
<feature type="transmembrane region" description="Helical" evidence="1">
    <location>
        <begin position="126"/>
        <end position="149"/>
    </location>
</feature>
<evidence type="ECO:0000256" key="1">
    <source>
        <dbReference type="SAM" id="Phobius"/>
    </source>
</evidence>
<dbReference type="AlphaFoldDB" id="A0A2K4Y486"/>
<dbReference type="EMBL" id="FXEG02000001">
    <property type="protein sequence ID" value="SOX51609.1"/>
    <property type="molecule type" value="Genomic_DNA"/>
</dbReference>
<sequence length="157" mass="15916">VTSPQQSVATVAAGLLALTGAAVHGLGFVACDLALAKLVRGLGFLSPLLLAAPTGMGLLMVALLEAVSAAGLFIGAVILWCRRRGGIWVTLVASVPGLLAGLLLVTHVVPAPLVFGKQMAGLPTGAVAWAIFLYSLVATIVVVALSISLPKQQPYRA</sequence>
<keyword evidence="1" id="KW-1133">Transmembrane helix</keyword>
<organism evidence="2 3">
    <name type="scientific">Mycobacterium ahvazicum</name>
    <dbReference type="NCBI Taxonomy" id="1964395"/>
    <lineage>
        <taxon>Bacteria</taxon>
        <taxon>Bacillati</taxon>
        <taxon>Actinomycetota</taxon>
        <taxon>Actinomycetes</taxon>
        <taxon>Mycobacteriales</taxon>
        <taxon>Mycobacteriaceae</taxon>
        <taxon>Mycobacterium</taxon>
        <taxon>Mycobacterium simiae complex</taxon>
    </lineage>
</organism>
<feature type="transmembrane region" description="Helical" evidence="1">
    <location>
        <begin position="87"/>
        <end position="106"/>
    </location>
</feature>
<proteinExistence type="predicted"/>
<feature type="non-terminal residue" evidence="2">
    <location>
        <position position="1"/>
    </location>
</feature>
<gene>
    <name evidence="2" type="ORF">MAAFP003_270</name>
</gene>
<dbReference type="Proteomes" id="UP000236318">
    <property type="component" value="Unassembled WGS sequence"/>
</dbReference>
<reference evidence="2" key="1">
    <citation type="submission" date="2018-01" db="EMBL/GenBank/DDBJ databases">
        <authorList>
            <consortium name="Urmite Genomes"/>
        </authorList>
    </citation>
    <scope>NUCLEOTIDE SEQUENCE [LARGE SCALE GENOMIC DNA]</scope>
    <source>
        <strain evidence="2">AFP003</strain>
    </source>
</reference>
<protein>
    <submittedName>
        <fullName evidence="2">Uncharacterized protein</fullName>
    </submittedName>
</protein>
<evidence type="ECO:0000313" key="3">
    <source>
        <dbReference type="Proteomes" id="UP000236318"/>
    </source>
</evidence>
<keyword evidence="3" id="KW-1185">Reference proteome</keyword>
<keyword evidence="1" id="KW-0812">Transmembrane</keyword>
<name>A0A2K4Y486_9MYCO</name>
<keyword evidence="1" id="KW-0472">Membrane</keyword>
<comment type="caution">
    <text evidence="2">The sequence shown here is derived from an EMBL/GenBank/DDBJ whole genome shotgun (WGS) entry which is preliminary data.</text>
</comment>
<feature type="transmembrane region" description="Helical" evidence="1">
    <location>
        <begin position="60"/>
        <end position="80"/>
    </location>
</feature>
<accession>A0A2K4Y486</accession>